<comment type="caution">
    <text evidence="1">The sequence shown here is derived from an EMBL/GenBank/DDBJ whole genome shotgun (WGS) entry which is preliminary data.</text>
</comment>
<dbReference type="RefSeq" id="WP_379071808.1">
    <property type="nucleotide sequence ID" value="NZ_JBHTIT010000001.1"/>
</dbReference>
<gene>
    <name evidence="1" type="ORF">ACFQ0F_10310</name>
</gene>
<accession>A0ABW3HJ76</accession>
<protein>
    <submittedName>
        <fullName evidence="1">NRDE family protein</fullName>
    </submittedName>
</protein>
<reference evidence="2" key="1">
    <citation type="journal article" date="2019" name="Int. J. Syst. Evol. Microbiol.">
        <title>The Global Catalogue of Microorganisms (GCM) 10K type strain sequencing project: providing services to taxonomists for standard genome sequencing and annotation.</title>
        <authorList>
            <consortium name="The Broad Institute Genomics Platform"/>
            <consortium name="The Broad Institute Genome Sequencing Center for Infectious Disease"/>
            <person name="Wu L."/>
            <person name="Ma J."/>
        </authorList>
    </citation>
    <scope>NUCLEOTIDE SEQUENCE [LARGE SCALE GENOMIC DNA]</scope>
    <source>
        <strain evidence="2">CCUG 63419</strain>
    </source>
</reference>
<evidence type="ECO:0000313" key="2">
    <source>
        <dbReference type="Proteomes" id="UP001597044"/>
    </source>
</evidence>
<sequence length="257" mass="28078">MCLLAFHWQPDSDLPLQVWANRDEFLARPAAPTQHWLEAPQILAGRDLVAGGTWMGVTLTGRFAALTNFRDPTKAAGLRSRGELVAQFLSSDESALIAAERIAAQANDYAGFNLLLCDGQQLFCVDDRGQVQAVNPGWHGLSNARLNTPWPKLQHLVGAAKAWSLSESLVASCSSAKVAMNAGYALALLSDTAMASDEDLPDTGVGILMERALSPICIRTPAYGTRNSTWLRLSRESVEWHEQDFNIGERVQFSLVR</sequence>
<proteinExistence type="predicted"/>
<keyword evidence="2" id="KW-1185">Reference proteome</keyword>
<evidence type="ECO:0000313" key="1">
    <source>
        <dbReference type="EMBL" id="MFD0950777.1"/>
    </source>
</evidence>
<dbReference type="PANTHER" id="PTHR17985">
    <property type="entry name" value="SER/THR-RICH PROTEIN T10 IN DGCR REGION"/>
    <property type="match status" value="1"/>
</dbReference>
<name>A0ABW3HJ76_9GAMM</name>
<dbReference type="EMBL" id="JBHTIT010000001">
    <property type="protein sequence ID" value="MFD0950777.1"/>
    <property type="molecule type" value="Genomic_DNA"/>
</dbReference>
<dbReference type="PANTHER" id="PTHR17985:SF8">
    <property type="entry name" value="TRANSPORT AND GOLGI ORGANIZATION PROTEIN 2 HOMOLOG"/>
    <property type="match status" value="1"/>
</dbReference>
<dbReference type="Pfam" id="PF05742">
    <property type="entry name" value="TANGO2"/>
    <property type="match status" value="1"/>
</dbReference>
<organism evidence="1 2">
    <name type="scientific">Paraperlucidibaca wandonensis</name>
    <dbReference type="NCBI Taxonomy" id="1268273"/>
    <lineage>
        <taxon>Bacteria</taxon>
        <taxon>Pseudomonadati</taxon>
        <taxon>Pseudomonadota</taxon>
        <taxon>Gammaproteobacteria</taxon>
        <taxon>Moraxellales</taxon>
        <taxon>Moraxellaceae</taxon>
        <taxon>Paraperlucidibaca</taxon>
    </lineage>
</organism>
<dbReference type="InterPro" id="IPR008551">
    <property type="entry name" value="TANGO2"/>
</dbReference>
<dbReference type="Proteomes" id="UP001597044">
    <property type="component" value="Unassembled WGS sequence"/>
</dbReference>